<dbReference type="VEuPathDB" id="GiardiaDB:GL50581_626"/>
<evidence type="ECO:0000313" key="3">
    <source>
        <dbReference type="Proteomes" id="UP000018040"/>
    </source>
</evidence>
<dbReference type="VEuPathDB" id="GiardiaDB:DHA2_151389"/>
<protein>
    <submittedName>
        <fullName evidence="2">Putative membrane spanning protein</fullName>
    </submittedName>
</protein>
<proteinExistence type="predicted"/>
<feature type="transmembrane region" description="Helical" evidence="1">
    <location>
        <begin position="50"/>
        <end position="67"/>
    </location>
</feature>
<evidence type="ECO:0000256" key="1">
    <source>
        <dbReference type="SAM" id="Phobius"/>
    </source>
</evidence>
<dbReference type="VEuPathDB" id="GiardiaDB:GL50803_0017434"/>
<accession>V6TWD3</accession>
<dbReference type="AlphaFoldDB" id="V6TWD3"/>
<sequence>VKVGLFTTLMDTLSILVIIFNMIVCALAIVGVGLNIYTRKHPFNSFYREKVAVCFSTIIFTILSSVFRSPSQIDVDQIYTSVQNGNATLGSEIVAVGNWLLCSYYFGMHPTFNWCLIFMASLQTKNRQRKFEATDLSLLPSPLETNCKSDGSIGNNLAADADTLVLQSFNLQALYPKPMKFISVFLIAAGSAIVAALLLAAVHAFHFLVIDKSSAVSSNDKMPPLYKGLFTSKTYITFQMGLYSYSLLSTCVRVIIISIFFTVTALQLRNVKNPNKATRRRSWIKLSLTFVIDVIPSLLALLSVFNNYRFQSFSLLILLLCATLSTTISFSIVPPCTIINERKINL</sequence>
<reference evidence="2 3" key="2">
    <citation type="journal article" date="2013" name="Genome Biol. Evol.">
        <title>Genome sequencing of Giardia lamblia genotypes A2 and B isolates (DH and GS) and comparative analysis with the genomes of genotypes A1 and E (WB and Pig).</title>
        <authorList>
            <person name="Adam R.D."/>
            <person name="Dahlstrom E.W."/>
            <person name="Martens C.A."/>
            <person name="Bruno D.P."/>
            <person name="Barbian K.D."/>
            <person name="Ricklefs S.M."/>
            <person name="Hernandez M.M."/>
            <person name="Narla N.P."/>
            <person name="Patel R.B."/>
            <person name="Porcella S.F."/>
            <person name="Nash T.E."/>
        </authorList>
    </citation>
    <scope>NUCLEOTIDE SEQUENCE [LARGE SCALE GENOMIC DNA]</scope>
    <source>
        <strain evidence="2 3">GS</strain>
    </source>
</reference>
<dbReference type="Proteomes" id="UP000018040">
    <property type="component" value="Unassembled WGS sequence"/>
</dbReference>
<keyword evidence="1" id="KW-0472">Membrane</keyword>
<feature type="transmembrane region" description="Helical" evidence="1">
    <location>
        <begin position="242"/>
        <end position="266"/>
    </location>
</feature>
<evidence type="ECO:0000313" key="2">
    <source>
        <dbReference type="EMBL" id="ESU41325.1"/>
    </source>
</evidence>
<feature type="transmembrane region" description="Helical" evidence="1">
    <location>
        <begin position="286"/>
        <end position="305"/>
    </location>
</feature>
<feature type="transmembrane region" description="Helical" evidence="1">
    <location>
        <begin position="181"/>
        <end position="209"/>
    </location>
</feature>
<dbReference type="OrthoDB" id="10256947at2759"/>
<feature type="transmembrane region" description="Helical" evidence="1">
    <location>
        <begin position="104"/>
        <end position="122"/>
    </location>
</feature>
<dbReference type="VEuPathDB" id="GiardiaDB:QR46_3536"/>
<dbReference type="EMBL" id="AHHH01000133">
    <property type="protein sequence ID" value="ESU41325.1"/>
    <property type="molecule type" value="Genomic_DNA"/>
</dbReference>
<feature type="transmembrane region" description="Helical" evidence="1">
    <location>
        <begin position="12"/>
        <end position="38"/>
    </location>
</feature>
<feature type="transmembrane region" description="Helical" evidence="1">
    <location>
        <begin position="311"/>
        <end position="333"/>
    </location>
</feature>
<feature type="non-terminal residue" evidence="2">
    <location>
        <position position="1"/>
    </location>
</feature>
<keyword evidence="1" id="KW-1133">Transmembrane helix</keyword>
<organism evidence="2 3">
    <name type="scientific">Giardia intestinalis</name>
    <name type="common">Giardia lamblia</name>
    <dbReference type="NCBI Taxonomy" id="5741"/>
    <lineage>
        <taxon>Eukaryota</taxon>
        <taxon>Metamonada</taxon>
        <taxon>Diplomonadida</taxon>
        <taxon>Hexamitidae</taxon>
        <taxon>Giardiinae</taxon>
        <taxon>Giardia</taxon>
    </lineage>
</organism>
<gene>
    <name evidence="2" type="ORF">GSB_153524</name>
</gene>
<reference evidence="3" key="1">
    <citation type="submission" date="2012-02" db="EMBL/GenBank/DDBJ databases">
        <title>Genome sequencing of Giardia lamblia Genotypes A2 and B isolates (DH and GS) and comparative analysis with the genomes of Genotypes A1 and E (WB and Pig).</title>
        <authorList>
            <person name="Adam R."/>
            <person name="Dahlstrom E."/>
            <person name="Martens C."/>
            <person name="Bruno D."/>
            <person name="Barbian K."/>
            <person name="Porcella S.F."/>
            <person name="Nash T."/>
        </authorList>
    </citation>
    <scope>NUCLEOTIDE SEQUENCE</scope>
    <source>
        <strain evidence="3">GS</strain>
    </source>
</reference>
<name>V6TWD3_GIAIN</name>
<comment type="caution">
    <text evidence="2">The sequence shown here is derived from an EMBL/GenBank/DDBJ whole genome shotgun (WGS) entry which is preliminary data.</text>
</comment>
<keyword evidence="1" id="KW-0812">Transmembrane</keyword>